<dbReference type="PANTHER" id="PTHR42811">
    <property type="entry name" value="SERINE ACETYLTRANSFERASE"/>
    <property type="match status" value="1"/>
</dbReference>
<dbReference type="HOGENOM" id="CLU_051638_11_0_6"/>
<sequence>MPITNRDDYKDYLTADLAAAGLTKWRWHYRFRHDVLYFIRLLRKAEYLTNCTAGNLSSLHLKIVKWRLKKHGRYLGLEIPTNVFGKGLAVVHPCGIVVSRKASIGMNCRIHAGVNIGEHRGDAPRLGNSVYIGPGAKIVGGVNIGDAAVIGANAVVVKDVPPGITVGGVPARFLANRDSRYLITQAER</sequence>
<dbReference type="CDD" id="cd03354">
    <property type="entry name" value="LbH_SAT"/>
    <property type="match status" value="1"/>
</dbReference>
<evidence type="ECO:0000256" key="2">
    <source>
        <dbReference type="ARBA" id="ARBA00022679"/>
    </source>
</evidence>
<dbReference type="Pfam" id="PF00132">
    <property type="entry name" value="Hexapep"/>
    <property type="match status" value="1"/>
</dbReference>
<reference evidence="5 6" key="1">
    <citation type="journal article" date="2011" name="Stand. Genomic Sci.">
        <title>Complete genome sequence of 'Thioalkalivibrio sulfidophilus' HL-EbGr7.</title>
        <authorList>
            <person name="Muyzer G."/>
            <person name="Sorokin D.Y."/>
            <person name="Mavromatis K."/>
            <person name="Lapidus A."/>
            <person name="Clum A."/>
            <person name="Ivanova N."/>
            <person name="Pati A."/>
            <person name="d'Haeseleer P."/>
            <person name="Woyke T."/>
            <person name="Kyrpides N.C."/>
        </authorList>
    </citation>
    <scope>NUCLEOTIDE SEQUENCE [LARGE SCALE GENOMIC DNA]</scope>
    <source>
        <strain evidence="5 6">HL-EbGR7</strain>
    </source>
</reference>
<dbReference type="Gene3D" id="2.160.10.10">
    <property type="entry name" value="Hexapeptide repeat proteins"/>
    <property type="match status" value="1"/>
</dbReference>
<dbReference type="SUPFAM" id="SSF51161">
    <property type="entry name" value="Trimeric LpxA-like enzymes"/>
    <property type="match status" value="1"/>
</dbReference>
<keyword evidence="4" id="KW-0012">Acyltransferase</keyword>
<dbReference type="EMBL" id="CP001339">
    <property type="protein sequence ID" value="ACL73455.1"/>
    <property type="molecule type" value="Genomic_DNA"/>
</dbReference>
<evidence type="ECO:0000313" key="6">
    <source>
        <dbReference type="Proteomes" id="UP000002383"/>
    </source>
</evidence>
<accession>B8GVA9</accession>
<evidence type="ECO:0000256" key="1">
    <source>
        <dbReference type="ARBA" id="ARBA00007274"/>
    </source>
</evidence>
<dbReference type="AlphaFoldDB" id="B8GVA9"/>
<gene>
    <name evidence="5" type="ordered locus">Tgr7_2377</name>
</gene>
<evidence type="ECO:0000256" key="3">
    <source>
        <dbReference type="ARBA" id="ARBA00022737"/>
    </source>
</evidence>
<dbReference type="PROSITE" id="PS00101">
    <property type="entry name" value="HEXAPEP_TRANSFERASES"/>
    <property type="match status" value="1"/>
</dbReference>
<dbReference type="InterPro" id="IPR001451">
    <property type="entry name" value="Hexapep"/>
</dbReference>
<protein>
    <submittedName>
        <fullName evidence="5">Transferase hexapeptide repeat containing protein</fullName>
    </submittedName>
</protein>
<dbReference type="InterPro" id="IPR018357">
    <property type="entry name" value="Hexapep_transf_CS"/>
</dbReference>
<name>B8GVA9_THISH</name>
<dbReference type="InterPro" id="IPR011004">
    <property type="entry name" value="Trimer_LpxA-like_sf"/>
</dbReference>
<dbReference type="Proteomes" id="UP000002383">
    <property type="component" value="Chromosome"/>
</dbReference>
<keyword evidence="2 5" id="KW-0808">Transferase</keyword>
<evidence type="ECO:0000313" key="5">
    <source>
        <dbReference type="EMBL" id="ACL73455.1"/>
    </source>
</evidence>
<dbReference type="InterPro" id="IPR045304">
    <property type="entry name" value="LbH_SAT"/>
</dbReference>
<keyword evidence="3" id="KW-0677">Repeat</keyword>
<dbReference type="KEGG" id="tgr:Tgr7_2377"/>
<dbReference type="GO" id="GO:0016746">
    <property type="term" value="F:acyltransferase activity"/>
    <property type="evidence" value="ECO:0007669"/>
    <property type="project" value="UniProtKB-KW"/>
</dbReference>
<comment type="similarity">
    <text evidence="1">Belongs to the transferase hexapeptide repeat family.</text>
</comment>
<dbReference type="OrthoDB" id="9801456at2"/>
<evidence type="ECO:0000256" key="4">
    <source>
        <dbReference type="ARBA" id="ARBA00023315"/>
    </source>
</evidence>
<proteinExistence type="inferred from homology"/>
<dbReference type="STRING" id="396588.Tgr7_2377"/>
<organism evidence="5 6">
    <name type="scientific">Thioalkalivibrio sulfidiphilus (strain HL-EbGR7)</name>
    <dbReference type="NCBI Taxonomy" id="396588"/>
    <lineage>
        <taxon>Bacteria</taxon>
        <taxon>Pseudomonadati</taxon>
        <taxon>Pseudomonadota</taxon>
        <taxon>Gammaproteobacteria</taxon>
        <taxon>Chromatiales</taxon>
        <taxon>Ectothiorhodospiraceae</taxon>
        <taxon>Thioalkalivibrio</taxon>
    </lineage>
</organism>
<dbReference type="eggNOG" id="COG1045">
    <property type="taxonomic scope" value="Bacteria"/>
</dbReference>
<keyword evidence="6" id="KW-1185">Reference proteome</keyword>